<dbReference type="InterPro" id="IPR024163">
    <property type="entry name" value="Aerotolerance_reg_N"/>
</dbReference>
<dbReference type="EMBL" id="JACWZY010000028">
    <property type="protein sequence ID" value="MBD2704111.1"/>
    <property type="molecule type" value="Genomic_DNA"/>
</dbReference>
<comment type="caution">
    <text evidence="3">The sequence shown here is derived from an EMBL/GenBank/DDBJ whole genome shotgun (WGS) entry which is preliminary data.</text>
</comment>
<dbReference type="AlphaFoldDB" id="A0A927ASM2"/>
<sequence>MSFIEPLLLWGALAIVIPVAIHFWHQKRGKPLPWAATQWLIEKQQQQSRGLRLDNILLLIIRCLLLVLLAFLLAQPMSNWLAKPPVIRKVHLVQPNTTVADNFRFELAEAQKKGERIAWADEQLTTFGENATASKQSVKPNTLSIQTAINQLDTKNTELHLYVLNNQTLADVPVITVPVRFHLHPLVDSIAESRPYLNVQQNKKLFMNLAGKLTAASTLDPALRFQSAPTHSGTLFTLINYRNPRERQTVKAALKALMDVYSLDLVIDEQPVPNRTYHWVLADQLPAKPLPQILYIVSAPVQHLGLRNVIFTNETLTPQTSDRVETGQLPEWLGEHLVRHLGLYTNQVPLSQQDVKALFIPSTKIDKQQQAGFQNALLLVFISLLLVERWLALTKNA</sequence>
<dbReference type="PANTHER" id="PTHR37464:SF1">
    <property type="entry name" value="BLL2463 PROTEIN"/>
    <property type="match status" value="1"/>
</dbReference>
<keyword evidence="4" id="KW-1185">Reference proteome</keyword>
<keyword evidence="1" id="KW-1133">Transmembrane helix</keyword>
<name>A0A927ASM2_9BACT</name>
<dbReference type="PANTHER" id="PTHR37464">
    <property type="entry name" value="BLL2463 PROTEIN"/>
    <property type="match status" value="1"/>
</dbReference>
<feature type="transmembrane region" description="Helical" evidence="1">
    <location>
        <begin position="372"/>
        <end position="392"/>
    </location>
</feature>
<feature type="transmembrane region" description="Helical" evidence="1">
    <location>
        <begin position="56"/>
        <end position="74"/>
    </location>
</feature>
<proteinExistence type="predicted"/>
<keyword evidence="1" id="KW-0472">Membrane</keyword>
<protein>
    <submittedName>
        <fullName evidence="3">BatA domain-containing protein</fullName>
    </submittedName>
</protein>
<dbReference type="RefSeq" id="WP_190890414.1">
    <property type="nucleotide sequence ID" value="NZ_JACWZY010000028.1"/>
</dbReference>
<evidence type="ECO:0000256" key="1">
    <source>
        <dbReference type="SAM" id="Phobius"/>
    </source>
</evidence>
<keyword evidence="1" id="KW-0812">Transmembrane</keyword>
<feature type="domain" description="Aerotolerance regulator N-terminal" evidence="2">
    <location>
        <begin position="1"/>
        <end position="76"/>
    </location>
</feature>
<evidence type="ECO:0000313" key="3">
    <source>
        <dbReference type="EMBL" id="MBD2704111.1"/>
    </source>
</evidence>
<dbReference type="NCBIfam" id="TIGR02226">
    <property type="entry name" value="two_anch"/>
    <property type="match status" value="1"/>
</dbReference>
<feature type="transmembrane region" description="Helical" evidence="1">
    <location>
        <begin position="7"/>
        <end position="25"/>
    </location>
</feature>
<dbReference type="Pfam" id="PF07584">
    <property type="entry name" value="BatA"/>
    <property type="match status" value="1"/>
</dbReference>
<accession>A0A927ASM2</accession>
<organism evidence="3 4">
    <name type="scientific">Spirosoma profusum</name>
    <dbReference type="NCBI Taxonomy" id="2771354"/>
    <lineage>
        <taxon>Bacteria</taxon>
        <taxon>Pseudomonadati</taxon>
        <taxon>Bacteroidota</taxon>
        <taxon>Cytophagia</taxon>
        <taxon>Cytophagales</taxon>
        <taxon>Cytophagaceae</taxon>
        <taxon>Spirosoma</taxon>
    </lineage>
</organism>
<evidence type="ECO:0000313" key="4">
    <source>
        <dbReference type="Proteomes" id="UP000598820"/>
    </source>
</evidence>
<reference evidence="3" key="1">
    <citation type="submission" date="2020-09" db="EMBL/GenBank/DDBJ databases">
        <authorList>
            <person name="Kim M.K."/>
        </authorList>
    </citation>
    <scope>NUCLEOTIDE SEQUENCE</scope>
    <source>
        <strain evidence="3">BT702</strain>
    </source>
</reference>
<dbReference type="InterPro" id="IPR011933">
    <property type="entry name" value="Double_TM_dom"/>
</dbReference>
<gene>
    <name evidence="3" type="ORF">IC229_25925</name>
</gene>
<dbReference type="Proteomes" id="UP000598820">
    <property type="component" value="Unassembled WGS sequence"/>
</dbReference>
<evidence type="ECO:0000259" key="2">
    <source>
        <dbReference type="Pfam" id="PF07584"/>
    </source>
</evidence>